<dbReference type="InParanoid" id="A0A212RRJ9"/>
<evidence type="ECO:0000256" key="3">
    <source>
        <dbReference type="SAM" id="Phobius"/>
    </source>
</evidence>
<dbReference type="Gene3D" id="3.40.50.10680">
    <property type="entry name" value="CofD-like domains"/>
    <property type="match status" value="1"/>
</dbReference>
<name>A0A212RRJ9_9CHLR</name>
<dbReference type="PANTHER" id="PTHR30135">
    <property type="entry name" value="UNCHARACTERIZED PROTEIN YVCK-RELATED"/>
    <property type="match status" value="1"/>
</dbReference>
<keyword evidence="3" id="KW-0812">Transmembrane</keyword>
<protein>
    <recommendedName>
        <fullName evidence="2">Putative gluconeogenesis factor</fullName>
    </recommendedName>
</protein>
<comment type="subcellular location">
    <subcellularLocation>
        <location evidence="2">Cytoplasm</location>
    </subcellularLocation>
</comment>
<keyword evidence="3" id="KW-1133">Transmembrane helix</keyword>
<dbReference type="InterPro" id="IPR038136">
    <property type="entry name" value="CofD-like_dom_sf"/>
</dbReference>
<gene>
    <name evidence="4" type="ORF">SAMN02746019_00018740</name>
</gene>
<keyword evidence="5" id="KW-1185">Reference proteome</keyword>
<dbReference type="CDD" id="cd07187">
    <property type="entry name" value="YvcK_like"/>
    <property type="match status" value="1"/>
</dbReference>
<proteinExistence type="inferred from homology"/>
<dbReference type="EMBL" id="FYEK01000075">
    <property type="protein sequence ID" value="SNB75194.1"/>
    <property type="molecule type" value="Genomic_DNA"/>
</dbReference>
<feature type="transmembrane region" description="Helical" evidence="3">
    <location>
        <begin position="74"/>
        <end position="93"/>
    </location>
</feature>
<dbReference type="RefSeq" id="WP_088572393.1">
    <property type="nucleotide sequence ID" value="NZ_FYEK01000075.1"/>
</dbReference>
<comment type="function">
    <text evidence="2">Required for morphogenesis under gluconeogenic growth conditions.</text>
</comment>
<dbReference type="HAMAP" id="MF_00973">
    <property type="entry name" value="Gluconeogen_factor"/>
    <property type="match status" value="1"/>
</dbReference>
<dbReference type="AlphaFoldDB" id="A0A212RRJ9"/>
<dbReference type="GO" id="GO:0005737">
    <property type="term" value="C:cytoplasm"/>
    <property type="evidence" value="ECO:0007669"/>
    <property type="project" value="UniProtKB-SubCell"/>
</dbReference>
<organism evidence="4 5">
    <name type="scientific">Thermoflexus hugenholtzii JAD2</name>
    <dbReference type="NCBI Taxonomy" id="877466"/>
    <lineage>
        <taxon>Bacteria</taxon>
        <taxon>Bacillati</taxon>
        <taxon>Chloroflexota</taxon>
        <taxon>Thermoflexia</taxon>
        <taxon>Thermoflexales</taxon>
        <taxon>Thermoflexaceae</taxon>
        <taxon>Thermoflexus</taxon>
    </lineage>
</organism>
<evidence type="ECO:0000256" key="2">
    <source>
        <dbReference type="HAMAP-Rule" id="MF_00973"/>
    </source>
</evidence>
<evidence type="ECO:0000313" key="5">
    <source>
        <dbReference type="Proteomes" id="UP000197025"/>
    </source>
</evidence>
<dbReference type="InterPro" id="IPR010119">
    <property type="entry name" value="Gluconeogen_factor"/>
</dbReference>
<accession>A0A212RRJ9</accession>
<keyword evidence="3" id="KW-0472">Membrane</keyword>
<evidence type="ECO:0000256" key="1">
    <source>
        <dbReference type="ARBA" id="ARBA00022490"/>
    </source>
</evidence>
<dbReference type="Pfam" id="PF01933">
    <property type="entry name" value="CofD"/>
    <property type="match status" value="1"/>
</dbReference>
<dbReference type="PANTHER" id="PTHR30135:SF3">
    <property type="entry name" value="GLUCONEOGENESIS FACTOR-RELATED"/>
    <property type="match status" value="1"/>
</dbReference>
<keyword evidence="1 2" id="KW-0963">Cytoplasm</keyword>
<dbReference type="GO" id="GO:0008360">
    <property type="term" value="P:regulation of cell shape"/>
    <property type="evidence" value="ECO:0007669"/>
    <property type="project" value="UniProtKB-UniRule"/>
</dbReference>
<dbReference type="NCBIfam" id="TIGR01826">
    <property type="entry name" value="CofD_related"/>
    <property type="match status" value="1"/>
</dbReference>
<dbReference type="InterPro" id="IPR002882">
    <property type="entry name" value="CofD"/>
</dbReference>
<comment type="similarity">
    <text evidence="2">Belongs to the gluconeogenesis factor family.</text>
</comment>
<reference evidence="5" key="1">
    <citation type="submission" date="2017-06" db="EMBL/GenBank/DDBJ databases">
        <authorList>
            <person name="Varghese N."/>
            <person name="Submissions S."/>
        </authorList>
    </citation>
    <scope>NUCLEOTIDE SEQUENCE [LARGE SCALE GENOMIC DNA]</scope>
    <source>
        <strain evidence="5">JAD2</strain>
    </source>
</reference>
<dbReference type="FunCoup" id="A0A212RRJ9">
    <property type="interactions" value="64"/>
</dbReference>
<feature type="transmembrane region" description="Helical" evidence="3">
    <location>
        <begin position="31"/>
        <end position="54"/>
    </location>
</feature>
<dbReference type="GO" id="GO:0043743">
    <property type="term" value="F:LPPG:FO 2-phospho-L-lactate transferase activity"/>
    <property type="evidence" value="ECO:0007669"/>
    <property type="project" value="InterPro"/>
</dbReference>
<dbReference type="Proteomes" id="UP000197025">
    <property type="component" value="Unassembled WGS sequence"/>
</dbReference>
<evidence type="ECO:0000313" key="4">
    <source>
        <dbReference type="EMBL" id="SNB75194.1"/>
    </source>
</evidence>
<dbReference type="SUPFAM" id="SSF142338">
    <property type="entry name" value="CofD-like"/>
    <property type="match status" value="1"/>
</dbReference>
<sequence>MTLRRWTRPGWEGILRSLRYWLTPGMGIKRWLVLLLVGITELALALAYVLVTIYREQPLPPIFYYITLQFIPRLGRAALFGLLGLVTTGFALLRLNRTLLSPFLQPGRDVAEILHRHRQRERGPRIVVIGGGTGQSTLLRGLKGVSARLTAVVTVADDGGSSGRLRREMGLLPPGDFRNCLAALAEAEPLMTALFQYRFGRGTGLNGHAFGNLFIAAMAEITGSFERAVAESSRVLAVRGQVLPCTVEHVILAAEIRDAEGRIHRVDGESAIPEVRGRIERVWLIPEHARAYPETIRAILEADLIVLGPGSLYTSVLPNLLVEGIVPAIRASRALKVYVCNVATQIGETDGYTVADHVRAIERHVGVGLFDLVLVNSRVDVPWEEIPEEVGELVRWDGQPIPPYTVVAMDVIDERMPWRHDPEKLARALMTLFERSRR</sequence>